<reference evidence="1" key="1">
    <citation type="submission" date="2019-08" db="EMBL/GenBank/DDBJ databases">
        <authorList>
            <person name="Kucharzyk K."/>
            <person name="Murdoch R.W."/>
            <person name="Higgins S."/>
            <person name="Loffler F."/>
        </authorList>
    </citation>
    <scope>NUCLEOTIDE SEQUENCE</scope>
</reference>
<keyword evidence="1" id="KW-0560">Oxidoreductase</keyword>
<dbReference type="AlphaFoldDB" id="A0A645E589"/>
<gene>
    <name evidence="1" type="primary">queG_44</name>
    <name evidence="1" type="ORF">SDC9_142897</name>
</gene>
<name>A0A645E589_9ZZZZ</name>
<dbReference type="EC" id="1.17.99.6" evidence="1"/>
<dbReference type="GO" id="GO:0052693">
    <property type="term" value="F:epoxyqueuosine reductase activity"/>
    <property type="evidence" value="ECO:0007669"/>
    <property type="project" value="UniProtKB-EC"/>
</dbReference>
<comment type="caution">
    <text evidence="1">The sequence shown here is derived from an EMBL/GenBank/DDBJ whole genome shotgun (WGS) entry which is preliminary data.</text>
</comment>
<protein>
    <submittedName>
        <fullName evidence="1">Epoxyqueuosine reductase</fullName>
        <ecNumber evidence="1">1.17.99.6</ecNumber>
    </submittedName>
</protein>
<accession>A0A645E589</accession>
<proteinExistence type="predicted"/>
<dbReference type="EMBL" id="VSSQ01042200">
    <property type="protein sequence ID" value="MPM95742.1"/>
    <property type="molecule type" value="Genomic_DNA"/>
</dbReference>
<evidence type="ECO:0000313" key="1">
    <source>
        <dbReference type="EMBL" id="MPM95742.1"/>
    </source>
</evidence>
<organism evidence="1">
    <name type="scientific">bioreactor metagenome</name>
    <dbReference type="NCBI Taxonomy" id="1076179"/>
    <lineage>
        <taxon>unclassified sequences</taxon>
        <taxon>metagenomes</taxon>
        <taxon>ecological metagenomes</taxon>
    </lineage>
</organism>
<sequence length="93" mass="10618">MIFGCDICMDVCPWSRKGAVTQIEEFGHLRLTDGTLVTHMGRARWKEIDSHFFKQEFKKSPLFRAGLEKIFNNLDYELANQGGNPSLKGEDPV</sequence>